<keyword evidence="6" id="KW-0735">Signal-anchor</keyword>
<evidence type="ECO:0000256" key="1">
    <source>
        <dbReference type="ARBA" id="ARBA00004323"/>
    </source>
</evidence>
<evidence type="ECO:0000256" key="3">
    <source>
        <dbReference type="ARBA" id="ARBA00022676"/>
    </source>
</evidence>
<dbReference type="EMBL" id="CP086714">
    <property type="protein sequence ID" value="WOO77699.1"/>
    <property type="molecule type" value="Genomic_DNA"/>
</dbReference>
<keyword evidence="4" id="KW-0808">Transferase</keyword>
<protein>
    <recommendedName>
        <fullName evidence="10">Hexosyltransferase</fullName>
        <ecNumber evidence="10">2.4.1.-</ecNumber>
    </recommendedName>
</protein>
<evidence type="ECO:0000313" key="11">
    <source>
        <dbReference type="EMBL" id="WOO77699.1"/>
    </source>
</evidence>
<reference evidence="11" key="1">
    <citation type="submission" date="2023-10" db="EMBL/GenBank/DDBJ databases">
        <authorList>
            <person name="Noh H."/>
        </authorList>
    </citation>
    <scope>NUCLEOTIDE SEQUENCE</scope>
    <source>
        <strain evidence="11">DUCC4014</strain>
    </source>
</reference>
<evidence type="ECO:0000256" key="7">
    <source>
        <dbReference type="ARBA" id="ARBA00022989"/>
    </source>
</evidence>
<name>A0AAF1BIY0_9TREE</name>
<evidence type="ECO:0000256" key="5">
    <source>
        <dbReference type="ARBA" id="ARBA00022692"/>
    </source>
</evidence>
<organism evidence="11 12">
    <name type="scientific">Vanrija pseudolonga</name>
    <dbReference type="NCBI Taxonomy" id="143232"/>
    <lineage>
        <taxon>Eukaryota</taxon>
        <taxon>Fungi</taxon>
        <taxon>Dikarya</taxon>
        <taxon>Basidiomycota</taxon>
        <taxon>Agaricomycotina</taxon>
        <taxon>Tremellomycetes</taxon>
        <taxon>Trichosporonales</taxon>
        <taxon>Trichosporonaceae</taxon>
        <taxon>Vanrija</taxon>
    </lineage>
</organism>
<evidence type="ECO:0000256" key="6">
    <source>
        <dbReference type="ARBA" id="ARBA00022968"/>
    </source>
</evidence>
<dbReference type="InterPro" id="IPR002659">
    <property type="entry name" value="Glyco_trans_31"/>
</dbReference>
<comment type="similarity">
    <text evidence="2 10">Belongs to the glycosyltransferase 31 family.</text>
</comment>
<proteinExistence type="inferred from homology"/>
<dbReference type="Gene3D" id="3.90.550.50">
    <property type="match status" value="1"/>
</dbReference>
<keyword evidence="8 10" id="KW-0333">Golgi apparatus</keyword>
<keyword evidence="5" id="KW-0812">Transmembrane</keyword>
<dbReference type="GeneID" id="87804519"/>
<dbReference type="EC" id="2.4.1.-" evidence="10"/>
<keyword evidence="12" id="KW-1185">Reference proteome</keyword>
<keyword evidence="7" id="KW-1133">Transmembrane helix</keyword>
<gene>
    <name evidence="11" type="ORF">LOC62_01G001262</name>
</gene>
<dbReference type="RefSeq" id="XP_062623732.1">
    <property type="nucleotide sequence ID" value="XM_062767748.1"/>
</dbReference>
<dbReference type="PANTHER" id="PTHR11214">
    <property type="entry name" value="BETA-1,3-N-ACETYLGLUCOSAMINYLTRANSFERASE"/>
    <property type="match status" value="1"/>
</dbReference>
<evidence type="ECO:0000256" key="8">
    <source>
        <dbReference type="ARBA" id="ARBA00023034"/>
    </source>
</evidence>
<dbReference type="EMBL" id="CP086714">
    <property type="protein sequence ID" value="WOO77700.1"/>
    <property type="molecule type" value="Genomic_DNA"/>
</dbReference>
<evidence type="ECO:0000313" key="12">
    <source>
        <dbReference type="Proteomes" id="UP000827549"/>
    </source>
</evidence>
<evidence type="ECO:0000256" key="9">
    <source>
        <dbReference type="ARBA" id="ARBA00023136"/>
    </source>
</evidence>
<sequence>MAHRLTRAAAPPRPPASPFAWASKAVRFLVRPSFRLKTVLLTLVLGIAALVVLAINVAHTDVDTIVIGGKPIGGKPLPVDRKPTPSGVPDPPKRSFEEPNFALLSAKPPHQIGCDVPLNGTNAGPLVFIGVFSTMSEKAERRRRIFREQLFPDFPSDLFTIKFIVGIPPMPPRDIPSKERKEKLAERQAEIAKVDDEIAEHNDIVILPIKENIDHGKTHEFFKWIASEYDGPGQVKGRPRFVMKADDDTLLVAPNVISNFINLDCSKNIYWGTSAGRSRHFNDYFRGLAYALSWPLVSWIGNADIAPAHVLKIEDARTGQWLRSLDPAVDPITRIDLGWSMGDWNQLDITIATVALHWIKHDGWINLRREQVLDAWEEEGIEFNRYNGVLPYYSIQKGRVVPKAAKEEYERQREKGWENPGMNVQEVY</sequence>
<accession>A0AAF1BIY0</accession>
<evidence type="ECO:0000256" key="4">
    <source>
        <dbReference type="ARBA" id="ARBA00022679"/>
    </source>
</evidence>
<dbReference type="GO" id="GO:0000139">
    <property type="term" value="C:Golgi membrane"/>
    <property type="evidence" value="ECO:0007669"/>
    <property type="project" value="UniProtKB-SubCell"/>
</dbReference>
<dbReference type="GO" id="GO:0016758">
    <property type="term" value="F:hexosyltransferase activity"/>
    <property type="evidence" value="ECO:0007669"/>
    <property type="project" value="InterPro"/>
</dbReference>
<dbReference type="PANTHER" id="PTHR11214:SF351">
    <property type="entry name" value="BETA-1,3-GALACTOSYLTRANSFERASE PVG3"/>
    <property type="match status" value="1"/>
</dbReference>
<keyword evidence="9" id="KW-0472">Membrane</keyword>
<evidence type="ECO:0000256" key="10">
    <source>
        <dbReference type="RuleBase" id="RU363063"/>
    </source>
</evidence>
<dbReference type="RefSeq" id="XP_062623731.1">
    <property type="nucleotide sequence ID" value="XM_062767747.1"/>
</dbReference>
<comment type="subcellular location">
    <subcellularLocation>
        <location evidence="1 10">Golgi apparatus membrane</location>
        <topology evidence="1 10">Single-pass type II membrane protein</topology>
    </subcellularLocation>
</comment>
<keyword evidence="3 10" id="KW-0328">Glycosyltransferase</keyword>
<dbReference type="Proteomes" id="UP000827549">
    <property type="component" value="Chromosome 1"/>
</dbReference>
<evidence type="ECO:0000256" key="2">
    <source>
        <dbReference type="ARBA" id="ARBA00008661"/>
    </source>
</evidence>
<dbReference type="AlphaFoldDB" id="A0AAF1BIY0"/>
<dbReference type="GO" id="GO:0051072">
    <property type="term" value="P:4,6-pyruvylated galactose residue biosynthetic process"/>
    <property type="evidence" value="ECO:0007669"/>
    <property type="project" value="TreeGrafter"/>
</dbReference>